<reference evidence="1" key="1">
    <citation type="submission" date="2024-02" db="EMBL/GenBank/DDBJ databases">
        <title>Metagenome Assembled Genome of Zalaria obscura JY119.</title>
        <authorList>
            <person name="Vighnesh L."/>
            <person name="Jagadeeshwari U."/>
            <person name="Venkata Ramana C."/>
            <person name="Sasikala C."/>
        </authorList>
    </citation>
    <scope>NUCLEOTIDE SEQUENCE</scope>
    <source>
        <strain evidence="1">JY119</strain>
    </source>
</reference>
<gene>
    <name evidence="1" type="ORF">M8818_006353</name>
</gene>
<name>A0ACC3S693_9PEZI</name>
<organism evidence="1 2">
    <name type="scientific">Zalaria obscura</name>
    <dbReference type="NCBI Taxonomy" id="2024903"/>
    <lineage>
        <taxon>Eukaryota</taxon>
        <taxon>Fungi</taxon>
        <taxon>Dikarya</taxon>
        <taxon>Ascomycota</taxon>
        <taxon>Pezizomycotina</taxon>
        <taxon>Dothideomycetes</taxon>
        <taxon>Dothideomycetidae</taxon>
        <taxon>Dothideales</taxon>
        <taxon>Zalariaceae</taxon>
        <taxon>Zalaria</taxon>
    </lineage>
</organism>
<protein>
    <submittedName>
        <fullName evidence="1">Uncharacterized protein</fullName>
    </submittedName>
</protein>
<evidence type="ECO:0000313" key="1">
    <source>
        <dbReference type="EMBL" id="KAK8198488.1"/>
    </source>
</evidence>
<evidence type="ECO:0000313" key="2">
    <source>
        <dbReference type="Proteomes" id="UP001320706"/>
    </source>
</evidence>
<dbReference type="Proteomes" id="UP001320706">
    <property type="component" value="Unassembled WGS sequence"/>
</dbReference>
<keyword evidence="2" id="KW-1185">Reference proteome</keyword>
<comment type="caution">
    <text evidence="1">The sequence shown here is derived from an EMBL/GenBank/DDBJ whole genome shotgun (WGS) entry which is preliminary data.</text>
</comment>
<sequence length="200" mass="22570">MVSILQRMRKLQALLAIRLGPGAAILPKDVSRIHMQFAPKINGGHMGPRKFWRHQLVRLKYHNPAVPMTVDRTAQPQDIPTMTVFFAPENAQLTSSSPTGSAAPTSSTSGDKAPSDYTPTERTEIIDMKNRTDEEILRDFMRVTKAQQVEATPDELEELRRLEEQRIRSERESKISLAVREKKKREEALLAQARGEVDAA</sequence>
<proteinExistence type="predicted"/>
<accession>A0ACC3S693</accession>
<dbReference type="EMBL" id="JAMKPW020000040">
    <property type="protein sequence ID" value="KAK8198488.1"/>
    <property type="molecule type" value="Genomic_DNA"/>
</dbReference>